<evidence type="ECO:0000256" key="2">
    <source>
        <dbReference type="SAM" id="MobiDB-lite"/>
    </source>
</evidence>
<feature type="region of interest" description="Disordered" evidence="2">
    <location>
        <begin position="411"/>
        <end position="444"/>
    </location>
</feature>
<dbReference type="PRINTS" id="PR00359">
    <property type="entry name" value="BP450"/>
</dbReference>
<organism evidence="3 4">
    <name type="scientific">Sphaerisporangium flaviroseum</name>
    <dbReference type="NCBI Taxonomy" id="509199"/>
    <lineage>
        <taxon>Bacteria</taxon>
        <taxon>Bacillati</taxon>
        <taxon>Actinomycetota</taxon>
        <taxon>Actinomycetes</taxon>
        <taxon>Streptosporangiales</taxon>
        <taxon>Streptosporangiaceae</taxon>
        <taxon>Sphaerisporangium</taxon>
    </lineage>
</organism>
<protein>
    <submittedName>
        <fullName evidence="3">Cytochrome P450</fullName>
    </submittedName>
</protein>
<proteinExistence type="inferred from homology"/>
<keyword evidence="4" id="KW-1185">Reference proteome</keyword>
<dbReference type="Gene3D" id="1.10.630.10">
    <property type="entry name" value="Cytochrome P450"/>
    <property type="match status" value="1"/>
</dbReference>
<accession>A0ABP7HW04</accession>
<evidence type="ECO:0000313" key="3">
    <source>
        <dbReference type="EMBL" id="GAA3805742.1"/>
    </source>
</evidence>
<dbReference type="Proteomes" id="UP001500888">
    <property type="component" value="Unassembled WGS sequence"/>
</dbReference>
<evidence type="ECO:0000313" key="4">
    <source>
        <dbReference type="Proteomes" id="UP001500888"/>
    </source>
</evidence>
<dbReference type="InterPro" id="IPR002397">
    <property type="entry name" value="Cyt_P450_B"/>
</dbReference>
<evidence type="ECO:0000256" key="1">
    <source>
        <dbReference type="ARBA" id="ARBA00010617"/>
    </source>
</evidence>
<dbReference type="EMBL" id="BAAAZR010000004">
    <property type="protein sequence ID" value="GAA3805742.1"/>
    <property type="molecule type" value="Genomic_DNA"/>
</dbReference>
<dbReference type="SUPFAM" id="SSF48264">
    <property type="entry name" value="Cytochrome P450"/>
    <property type="match status" value="1"/>
</dbReference>
<gene>
    <name evidence="3" type="ORF">GCM10022226_27310</name>
</gene>
<dbReference type="PANTHER" id="PTHR46696:SF1">
    <property type="entry name" value="CYTOCHROME P450 YJIB-RELATED"/>
    <property type="match status" value="1"/>
</dbReference>
<name>A0ABP7HW04_9ACTN</name>
<comment type="caution">
    <text evidence="3">The sequence shown here is derived from an EMBL/GenBank/DDBJ whole genome shotgun (WGS) entry which is preliminary data.</text>
</comment>
<comment type="similarity">
    <text evidence="1">Belongs to the cytochrome P450 family.</text>
</comment>
<dbReference type="PANTHER" id="PTHR46696">
    <property type="entry name" value="P450, PUTATIVE (EUROFUNG)-RELATED"/>
    <property type="match status" value="1"/>
</dbReference>
<sequence length="456" mass="50481">MDYLSSLPLEPLLTGEYDSSPTLVHERLRAKYGPVAPIELLGVPAWFVLGYDEVLLVMQNVRDVWSKRVDNWRAYAEGRVPPDWPLLPLLQADNMGFHDGEKHHVLRTAWNAALRPFQDPADKRAQTLKRAMERYCDDLIGVMTEGTSTGWADLSTQYGRPLPLMVANRLLGVTLSRGDDMMMDQWRLLDGPDSAGAYQRLYVALLELATAKRHQRGDDLPSYMFAANPDLSNEELARELFMLPGFLDFTGSMICNVIAEVLTNPQLRAALPVGAIEETVNRVALLNPALANLSFRYARTDVKLGRFTIAAGDPVMLSIAGAHTDPRFAAALTPDTIRSTRAHLAWGAGPHGCPSRRLATQMATIAVRRLQDSFSTLQLALPPDQLPWRPSPFVRALRSLPVHYELDASFVPSPGPRSRIPGEPPASPSTAAGDGSGSQPSRSGFWAFLRKLRRRE</sequence>
<reference evidence="4" key="1">
    <citation type="journal article" date="2019" name="Int. J. Syst. Evol. Microbiol.">
        <title>The Global Catalogue of Microorganisms (GCM) 10K type strain sequencing project: providing services to taxonomists for standard genome sequencing and annotation.</title>
        <authorList>
            <consortium name="The Broad Institute Genomics Platform"/>
            <consortium name="The Broad Institute Genome Sequencing Center for Infectious Disease"/>
            <person name="Wu L."/>
            <person name="Ma J."/>
        </authorList>
    </citation>
    <scope>NUCLEOTIDE SEQUENCE [LARGE SCALE GENOMIC DNA]</scope>
    <source>
        <strain evidence="4">JCM 16908</strain>
    </source>
</reference>
<dbReference type="InterPro" id="IPR036396">
    <property type="entry name" value="Cyt_P450_sf"/>
</dbReference>